<dbReference type="EMBL" id="JRKJ01000005">
    <property type="protein sequence ID" value="KGQ19890.1"/>
    <property type="molecule type" value="Genomic_DNA"/>
</dbReference>
<dbReference type="InterPro" id="IPR007693">
    <property type="entry name" value="DNA_helicase_DnaB-like_N"/>
</dbReference>
<protein>
    <recommendedName>
        <fullName evidence="10">DNA 5'-3' helicase</fullName>
        <ecNumber evidence="10">5.6.2.3</ecNumber>
    </recommendedName>
</protein>
<dbReference type="PATRIC" id="fig|1300345.3.peg.968"/>
<evidence type="ECO:0000256" key="9">
    <source>
        <dbReference type="ARBA" id="ARBA00023235"/>
    </source>
</evidence>
<keyword evidence="14" id="KW-1185">Reference proteome</keyword>
<organism evidence="13 14">
    <name type="scientific">Lysobacter dokdonensis DS-58</name>
    <dbReference type="NCBI Taxonomy" id="1300345"/>
    <lineage>
        <taxon>Bacteria</taxon>
        <taxon>Pseudomonadati</taxon>
        <taxon>Pseudomonadota</taxon>
        <taxon>Gammaproteobacteria</taxon>
        <taxon>Lysobacterales</taxon>
        <taxon>Lysobacteraceae</taxon>
        <taxon>Noviluteimonas</taxon>
    </lineage>
</organism>
<dbReference type="GO" id="GO:0005524">
    <property type="term" value="F:ATP binding"/>
    <property type="evidence" value="ECO:0007669"/>
    <property type="project" value="UniProtKB-KW"/>
</dbReference>
<dbReference type="GO" id="GO:0003677">
    <property type="term" value="F:DNA binding"/>
    <property type="evidence" value="ECO:0007669"/>
    <property type="project" value="UniProtKB-KW"/>
</dbReference>
<evidence type="ECO:0000259" key="12">
    <source>
        <dbReference type="PROSITE" id="PS51199"/>
    </source>
</evidence>
<dbReference type="EC" id="5.6.2.3" evidence="10"/>
<name>A0A0A2WNM0_9GAMM</name>
<keyword evidence="8" id="KW-0238">DNA-binding</keyword>
<dbReference type="Pfam" id="PF00772">
    <property type="entry name" value="DnaB"/>
    <property type="match status" value="1"/>
</dbReference>
<dbReference type="InterPro" id="IPR007694">
    <property type="entry name" value="DNA_helicase_DnaB-like_C"/>
</dbReference>
<evidence type="ECO:0000313" key="14">
    <source>
        <dbReference type="Proteomes" id="UP000030518"/>
    </source>
</evidence>
<dbReference type="SUPFAM" id="SSF48024">
    <property type="entry name" value="N-terminal domain of DnaB helicase"/>
    <property type="match status" value="1"/>
</dbReference>
<dbReference type="InterPro" id="IPR027417">
    <property type="entry name" value="P-loop_NTPase"/>
</dbReference>
<dbReference type="SUPFAM" id="SSF52540">
    <property type="entry name" value="P-loop containing nucleoside triphosphate hydrolases"/>
    <property type="match status" value="1"/>
</dbReference>
<proteinExistence type="inferred from homology"/>
<dbReference type="PANTHER" id="PTHR30153:SF2">
    <property type="entry name" value="REPLICATIVE DNA HELICASE"/>
    <property type="match status" value="1"/>
</dbReference>
<evidence type="ECO:0000256" key="7">
    <source>
        <dbReference type="ARBA" id="ARBA00022840"/>
    </source>
</evidence>
<evidence type="ECO:0000256" key="4">
    <source>
        <dbReference type="ARBA" id="ARBA00022741"/>
    </source>
</evidence>
<evidence type="ECO:0000256" key="1">
    <source>
        <dbReference type="ARBA" id="ARBA00008428"/>
    </source>
</evidence>
<evidence type="ECO:0000256" key="3">
    <source>
        <dbReference type="ARBA" id="ARBA00022705"/>
    </source>
</evidence>
<evidence type="ECO:0000313" key="13">
    <source>
        <dbReference type="EMBL" id="KGQ19890.1"/>
    </source>
</evidence>
<keyword evidence="6 13" id="KW-0347">Helicase</keyword>
<keyword evidence="4" id="KW-0547">Nucleotide-binding</keyword>
<dbReference type="PANTHER" id="PTHR30153">
    <property type="entry name" value="REPLICATIVE DNA HELICASE DNAB"/>
    <property type="match status" value="1"/>
</dbReference>
<dbReference type="Pfam" id="PF03796">
    <property type="entry name" value="DnaB_C"/>
    <property type="match status" value="1"/>
</dbReference>
<dbReference type="OrthoDB" id="9773982at2"/>
<dbReference type="STRING" id="1300345.LF41_2397"/>
<reference evidence="13 14" key="1">
    <citation type="submission" date="2014-09" db="EMBL/GenBank/DDBJ databases">
        <title>Genome sequences of Lysobacter dokdonensis DS-58.</title>
        <authorList>
            <person name="Kim J.F."/>
            <person name="Kwak M.-J."/>
        </authorList>
    </citation>
    <scope>NUCLEOTIDE SEQUENCE [LARGE SCALE GENOMIC DNA]</scope>
    <source>
        <strain evidence="13 14">DS-58</strain>
    </source>
</reference>
<dbReference type="Gene3D" id="3.40.50.300">
    <property type="entry name" value="P-loop containing nucleotide triphosphate hydrolases"/>
    <property type="match status" value="1"/>
</dbReference>
<keyword evidence="7" id="KW-0067">ATP-binding</keyword>
<sequence length="444" mass="48112">MSVAAENVVGGILLAGRDAYWRVAPILSAEDFPSRTLADLYRICGEVAQSSAAWDFFIVADEAERQGVCSSADVIAIASATGSAVAIRDHAERVKSDAVGRRVRAICADGAKTGDVATVQAQLTALLLSQPASAVPARDALNRMWAGVMARYESGDALSGIQTGIPLVDEMTGGLQAGRVYGIGARAKMGKTILAMNVCANIACPPVDNDGLPIRKPRNVAAWSLEMSDEELMQRMASAMSGTRSVLLQRPTLLDDEPEAMTRLNVAIKTLREAPLRISDRTDVTIEQIESQARQMHAGGELDLLCIDYLGLLRMPKMDRHDLSVAHCTRRIKIIAKELRIPVLLVFQLNRGSENGMQVRPPRPSDARDSGAIEQDLDAMFLLHRPSYYDKNAPKGLRLDLAIQRNGPTGLIHMNDELDCCRFTGGASHWTDAIQSNGGRDDDL</sequence>
<dbReference type="PROSITE" id="PS51199">
    <property type="entry name" value="SF4_HELICASE"/>
    <property type="match status" value="1"/>
</dbReference>
<evidence type="ECO:0000256" key="8">
    <source>
        <dbReference type="ARBA" id="ARBA00023125"/>
    </source>
</evidence>
<dbReference type="GO" id="GO:0016787">
    <property type="term" value="F:hydrolase activity"/>
    <property type="evidence" value="ECO:0007669"/>
    <property type="project" value="UniProtKB-KW"/>
</dbReference>
<dbReference type="RefSeq" id="WP_036166787.1">
    <property type="nucleotide sequence ID" value="NZ_JRKJ01000005.1"/>
</dbReference>
<dbReference type="GO" id="GO:0043139">
    <property type="term" value="F:5'-3' DNA helicase activity"/>
    <property type="evidence" value="ECO:0007669"/>
    <property type="project" value="UniProtKB-EC"/>
</dbReference>
<comment type="caution">
    <text evidence="13">The sequence shown here is derived from an EMBL/GenBank/DDBJ whole genome shotgun (WGS) entry which is preliminary data.</text>
</comment>
<comment type="similarity">
    <text evidence="1">Belongs to the helicase family. DnaB subfamily.</text>
</comment>
<comment type="catalytic activity">
    <reaction evidence="11">
        <text>ATP + H2O = ADP + phosphate + H(+)</text>
        <dbReference type="Rhea" id="RHEA:13065"/>
        <dbReference type="ChEBI" id="CHEBI:15377"/>
        <dbReference type="ChEBI" id="CHEBI:15378"/>
        <dbReference type="ChEBI" id="CHEBI:30616"/>
        <dbReference type="ChEBI" id="CHEBI:43474"/>
        <dbReference type="ChEBI" id="CHEBI:456216"/>
        <dbReference type="EC" id="5.6.2.3"/>
    </reaction>
</comment>
<evidence type="ECO:0000256" key="2">
    <source>
        <dbReference type="ARBA" id="ARBA00022515"/>
    </source>
</evidence>
<evidence type="ECO:0000256" key="6">
    <source>
        <dbReference type="ARBA" id="ARBA00022806"/>
    </source>
</evidence>
<evidence type="ECO:0000256" key="5">
    <source>
        <dbReference type="ARBA" id="ARBA00022801"/>
    </source>
</evidence>
<accession>A0A0A2WNM0</accession>
<keyword evidence="3" id="KW-0235">DNA replication</keyword>
<dbReference type="eggNOG" id="COG0305">
    <property type="taxonomic scope" value="Bacteria"/>
</dbReference>
<dbReference type="InterPro" id="IPR016136">
    <property type="entry name" value="DNA_helicase_N/primase_C"/>
</dbReference>
<gene>
    <name evidence="13" type="ORF">LF41_2397</name>
</gene>
<dbReference type="Gene3D" id="1.10.860.10">
    <property type="entry name" value="DNAb Helicase, Chain A"/>
    <property type="match status" value="1"/>
</dbReference>
<dbReference type="GO" id="GO:1990077">
    <property type="term" value="C:primosome complex"/>
    <property type="evidence" value="ECO:0007669"/>
    <property type="project" value="UniProtKB-KW"/>
</dbReference>
<dbReference type="Proteomes" id="UP000030518">
    <property type="component" value="Unassembled WGS sequence"/>
</dbReference>
<keyword evidence="9" id="KW-0413">Isomerase</keyword>
<feature type="domain" description="SF4 helicase" evidence="12">
    <location>
        <begin position="154"/>
        <end position="430"/>
    </location>
</feature>
<dbReference type="GO" id="GO:0006269">
    <property type="term" value="P:DNA replication, synthesis of primer"/>
    <property type="evidence" value="ECO:0007669"/>
    <property type="project" value="UniProtKB-KW"/>
</dbReference>
<evidence type="ECO:0000256" key="11">
    <source>
        <dbReference type="ARBA" id="ARBA00048954"/>
    </source>
</evidence>
<dbReference type="InterPro" id="IPR036185">
    <property type="entry name" value="DNA_heli_DnaB-like_N_sf"/>
</dbReference>
<evidence type="ECO:0000256" key="10">
    <source>
        <dbReference type="ARBA" id="ARBA00044969"/>
    </source>
</evidence>
<keyword evidence="5" id="KW-0378">Hydrolase</keyword>
<keyword evidence="2" id="KW-0639">Primosome</keyword>
<dbReference type="AlphaFoldDB" id="A0A0A2WNM0"/>
<dbReference type="GO" id="GO:0005829">
    <property type="term" value="C:cytosol"/>
    <property type="evidence" value="ECO:0007669"/>
    <property type="project" value="TreeGrafter"/>
</dbReference>